<evidence type="ECO:0000313" key="2">
    <source>
        <dbReference type="Proteomes" id="UP000325255"/>
    </source>
</evidence>
<protein>
    <submittedName>
        <fullName evidence="1">Uncharacterized protein</fullName>
    </submittedName>
</protein>
<organism evidence="1 2">
    <name type="scientific">Rhodovastum atsumiense</name>
    <dbReference type="NCBI Taxonomy" id="504468"/>
    <lineage>
        <taxon>Bacteria</taxon>
        <taxon>Pseudomonadati</taxon>
        <taxon>Pseudomonadota</taxon>
        <taxon>Alphaproteobacteria</taxon>
        <taxon>Acetobacterales</taxon>
        <taxon>Acetobacteraceae</taxon>
        <taxon>Rhodovastum</taxon>
    </lineage>
</organism>
<comment type="caution">
    <text evidence="1">The sequence shown here is derived from an EMBL/GenBank/DDBJ whole genome shotgun (WGS) entry which is preliminary data.</text>
</comment>
<accession>A0A5M6IM58</accession>
<gene>
    <name evidence="1" type="ORF">F1189_24525</name>
</gene>
<dbReference type="EMBL" id="VWPK01000052">
    <property type="protein sequence ID" value="KAA5609364.1"/>
    <property type="molecule type" value="Genomic_DNA"/>
</dbReference>
<reference evidence="1 2" key="1">
    <citation type="submission" date="2019-09" db="EMBL/GenBank/DDBJ databases">
        <title>Genome sequence of Rhodovastum atsumiense, a diverse member of the Acetobacteraceae family of non-sulfur purple photosynthetic bacteria.</title>
        <authorList>
            <person name="Meyer T."/>
            <person name="Kyndt J."/>
        </authorList>
    </citation>
    <scope>NUCLEOTIDE SEQUENCE [LARGE SCALE GENOMIC DNA]</scope>
    <source>
        <strain evidence="1 2">DSM 21279</strain>
    </source>
</reference>
<sequence>MPHDIARDWMLHWLDQHAFHPVLQLDAEAVPAMQRQELRALQHRVLIQADRFRQADSAGAVLTRFRHDLRSTRMREVERRLRALRLPTIGDLHLSFEDLAAGLGVESGGGGPASEQE</sequence>
<dbReference type="Proteomes" id="UP000325255">
    <property type="component" value="Unassembled WGS sequence"/>
</dbReference>
<dbReference type="RefSeq" id="WP_150043796.1">
    <property type="nucleotide sequence ID" value="NZ_OW485601.1"/>
</dbReference>
<name>A0A5M6IM58_9PROT</name>
<keyword evidence="2" id="KW-1185">Reference proteome</keyword>
<proteinExistence type="predicted"/>
<evidence type="ECO:0000313" key="1">
    <source>
        <dbReference type="EMBL" id="KAA5609364.1"/>
    </source>
</evidence>
<dbReference type="AlphaFoldDB" id="A0A5M6IM58"/>